<dbReference type="GO" id="GO:0005737">
    <property type="term" value="C:cytoplasm"/>
    <property type="evidence" value="ECO:0007669"/>
    <property type="project" value="UniProtKB-SubCell"/>
</dbReference>
<dbReference type="PROSITE" id="PS51644">
    <property type="entry name" value="HTH_OST"/>
    <property type="match status" value="2"/>
</dbReference>
<dbReference type="AlphaFoldDB" id="A0A8P4KJI5"/>
<evidence type="ECO:0000256" key="5">
    <source>
        <dbReference type="ARBA" id="ARBA00022871"/>
    </source>
</evidence>
<evidence type="ECO:0000256" key="6">
    <source>
        <dbReference type="ARBA" id="ARBA00022884"/>
    </source>
</evidence>
<gene>
    <name evidence="9" type="primary">tdrd7a</name>
</gene>
<dbReference type="Gene3D" id="2.30.30.140">
    <property type="match status" value="3"/>
</dbReference>
<keyword evidence="4" id="KW-0221">Differentiation</keyword>
<evidence type="ECO:0000259" key="7">
    <source>
        <dbReference type="PROSITE" id="PS50304"/>
    </source>
</evidence>
<protein>
    <submittedName>
        <fullName evidence="9">Tudor domain containing 7 a</fullName>
    </submittedName>
</protein>
<dbReference type="InterPro" id="IPR037978">
    <property type="entry name" value="TDRD7_LOTUS_3"/>
</dbReference>
<evidence type="ECO:0000259" key="8">
    <source>
        <dbReference type="PROSITE" id="PS51644"/>
    </source>
</evidence>
<dbReference type="PROSITE" id="PS50304">
    <property type="entry name" value="TUDOR"/>
    <property type="match status" value="2"/>
</dbReference>
<dbReference type="GeneTree" id="ENSGT00890000139482"/>
<feature type="domain" description="Tudor" evidence="7">
    <location>
        <begin position="603"/>
        <end position="660"/>
    </location>
</feature>
<dbReference type="Pfam" id="PF12872">
    <property type="entry name" value="OST-HTH"/>
    <property type="match status" value="1"/>
</dbReference>
<comment type="subcellular location">
    <subcellularLocation>
        <location evidence="1">Cytoplasm</location>
    </subcellularLocation>
</comment>
<dbReference type="CDD" id="cd09974">
    <property type="entry name" value="LOTUS_3_TDRD7"/>
    <property type="match status" value="1"/>
</dbReference>
<dbReference type="GO" id="GO:0003723">
    <property type="term" value="F:RNA binding"/>
    <property type="evidence" value="ECO:0007669"/>
    <property type="project" value="UniProtKB-KW"/>
</dbReference>
<dbReference type="Proteomes" id="UP000694389">
    <property type="component" value="Unassembled WGS sequence"/>
</dbReference>
<feature type="domain" description="Tudor" evidence="7">
    <location>
        <begin position="409"/>
        <end position="468"/>
    </location>
</feature>
<keyword evidence="10" id="KW-1185">Reference proteome</keyword>
<evidence type="ECO:0000256" key="1">
    <source>
        <dbReference type="ARBA" id="ARBA00004496"/>
    </source>
</evidence>
<dbReference type="Pfam" id="PF00567">
    <property type="entry name" value="TUDOR"/>
    <property type="match status" value="3"/>
</dbReference>
<reference evidence="9" key="2">
    <citation type="submission" date="2025-09" db="UniProtKB">
        <authorList>
            <consortium name="Ensembl"/>
        </authorList>
    </citation>
    <scope>IDENTIFICATION</scope>
</reference>
<dbReference type="InterPro" id="IPR035437">
    <property type="entry name" value="SNase_OB-fold_sf"/>
</dbReference>
<dbReference type="SMART" id="SM00333">
    <property type="entry name" value="TUDOR"/>
    <property type="match status" value="3"/>
</dbReference>
<dbReference type="Ensembl" id="ENSDLAT00005085618.1">
    <property type="protein sequence ID" value="ENSDLAP00005081601.1"/>
    <property type="gene ID" value="ENSDLAG00005005287.2"/>
</dbReference>
<proteinExistence type="predicted"/>
<dbReference type="GO" id="GO:0007283">
    <property type="term" value="P:spermatogenesis"/>
    <property type="evidence" value="ECO:0007669"/>
    <property type="project" value="UniProtKB-KW"/>
</dbReference>
<accession>A0A8P4KJI5</accession>
<dbReference type="InterPro" id="IPR041966">
    <property type="entry name" value="LOTUS-like"/>
</dbReference>
<dbReference type="GO" id="GO:0030154">
    <property type="term" value="P:cell differentiation"/>
    <property type="evidence" value="ECO:0007669"/>
    <property type="project" value="UniProtKB-KW"/>
</dbReference>
<evidence type="ECO:0000313" key="10">
    <source>
        <dbReference type="Proteomes" id="UP000694389"/>
    </source>
</evidence>
<evidence type="ECO:0000256" key="4">
    <source>
        <dbReference type="ARBA" id="ARBA00022782"/>
    </source>
</evidence>
<feature type="domain" description="HTH OST-type" evidence="8">
    <location>
        <begin position="3"/>
        <end position="77"/>
    </location>
</feature>
<name>A0A8P4KJI5_DICLA</name>
<keyword evidence="6" id="KW-0694">RNA-binding</keyword>
<sequence length="921" mass="103847">MSDRESIKKMLRSVLQSSKTGVSVNSLQSEYRSLCGENIPLKKLGYSKLEDYLKSIPSVARLEYRMGEVRLKCFAAVCQETAHIAELVAKQKNSKKSGRSQVVNCRMRFKPSNPYMLNVRPRSSLRQPSPAGSSNWLANRSRTYGGHRGFSSCLYDVELVQSRLIQLMEKYYSGLWMSKLSQVYSEMFNQKLHPQALVDLEKWTHICMVSQSFLFVHVRPKSHILIEVTFSPTSDSAPRPTSKSPAVVSAEARQRIKELLSKYSHGLWAHALPKLFMDTYKMSFPEHIMDNLSLLLDICTVEYPMPHDKKKAILYNSFKVDMEDTDNQKSQKCRSTPLPSGLEVLGSVEPPYLALPSEQYPSVLITDAKSSNAVTVRYVGENYSNAQEAMEGTMHSFYSQSSTHRPLSNPVVGQLVAVKGEDGDDLARAQVMKVMPPNKVKVYYVDYGFSVETSGTNLLELHQDFLSLPFQATNVQLAGLDAFSSHPLVLSSLDKLAVGKILLMETLEPCQKNEIPEAVLYDTSQDDDVNINSTCLKALQDNTMNNPLTVNATCQEVCVTNVCADGIIYCQLPSRGTARLSKLLEDTEAFFTSKMTSELLVSRPFSGKFCLARYKGKWSRVEITNMYGNRVMEILFIDLGLPATVEVTDLREIPPLFLKDFTIIPPQVSCFSVCCGSKSTLIFNQANGWRSIFSSLPSLYNALFQPKRSEYSTKPHIHFIFPVFFQPGQNIDVFVPVACHPGYFVLQLWQDLHKLVVLMGEMILYYNQTRKANTATNIQKGEVYAARIDKNWHRVQVKGVLANGLVSVYDLDYGKHELVRTTLLQPLIEEFRQLPFQAITAQLAGVTQHQWSEEASMLFRNHVEDRALVAQVESVQEVSEVKGELWERRLTVYLVDTAVEDRDIWIHSIMADISGDLSSAA</sequence>
<dbReference type="InterPro" id="IPR050621">
    <property type="entry name" value="Tudor_domain_containing"/>
</dbReference>
<keyword evidence="2" id="KW-0963">Cytoplasm</keyword>
<dbReference type="InterPro" id="IPR002999">
    <property type="entry name" value="Tudor"/>
</dbReference>
<dbReference type="Gene3D" id="3.30.420.610">
    <property type="entry name" value="LOTUS domain-like"/>
    <property type="match status" value="3"/>
</dbReference>
<dbReference type="Gene3D" id="2.40.50.90">
    <property type="match status" value="2"/>
</dbReference>
<dbReference type="InterPro" id="IPR025605">
    <property type="entry name" value="OST-HTH/LOTUS_dom"/>
</dbReference>
<organism evidence="9 10">
    <name type="scientific">Dicentrarchus labrax</name>
    <name type="common">European seabass</name>
    <name type="synonym">Morone labrax</name>
    <dbReference type="NCBI Taxonomy" id="13489"/>
    <lineage>
        <taxon>Eukaryota</taxon>
        <taxon>Metazoa</taxon>
        <taxon>Chordata</taxon>
        <taxon>Craniata</taxon>
        <taxon>Vertebrata</taxon>
        <taxon>Euteleostomi</taxon>
        <taxon>Actinopterygii</taxon>
        <taxon>Neopterygii</taxon>
        <taxon>Teleostei</taxon>
        <taxon>Neoteleostei</taxon>
        <taxon>Acanthomorphata</taxon>
        <taxon>Eupercaria</taxon>
        <taxon>Moronidae</taxon>
        <taxon>Dicentrarchus</taxon>
    </lineage>
</organism>
<dbReference type="SUPFAM" id="SSF63748">
    <property type="entry name" value="Tudor/PWWP/MBT"/>
    <property type="match status" value="3"/>
</dbReference>
<reference evidence="9" key="1">
    <citation type="submission" date="2025-08" db="UniProtKB">
        <authorList>
            <consortium name="Ensembl"/>
        </authorList>
    </citation>
    <scope>IDENTIFICATION</scope>
</reference>
<keyword evidence="5" id="KW-0744">Spermatogenesis</keyword>
<evidence type="ECO:0000256" key="3">
    <source>
        <dbReference type="ARBA" id="ARBA00022737"/>
    </source>
</evidence>
<dbReference type="PANTHER" id="PTHR22948">
    <property type="entry name" value="TUDOR DOMAIN CONTAINING PROTEIN"/>
    <property type="match status" value="1"/>
</dbReference>
<evidence type="ECO:0000256" key="2">
    <source>
        <dbReference type="ARBA" id="ARBA00022490"/>
    </source>
</evidence>
<evidence type="ECO:0000313" key="9">
    <source>
        <dbReference type="Ensembl" id="ENSDLAP00005081601.1"/>
    </source>
</evidence>
<feature type="domain" description="HTH OST-type" evidence="8">
    <location>
        <begin position="248"/>
        <end position="316"/>
    </location>
</feature>
<keyword evidence="3" id="KW-0677">Repeat</keyword>
<dbReference type="PANTHER" id="PTHR22948:SF14">
    <property type="entry name" value="TUDOR DOMAIN-CONTAINING PROTEIN 7"/>
    <property type="match status" value="1"/>
</dbReference>